<evidence type="ECO:0000256" key="3">
    <source>
        <dbReference type="ARBA" id="ARBA00023204"/>
    </source>
</evidence>
<feature type="compositionally biased region" description="Basic residues" evidence="5">
    <location>
        <begin position="501"/>
        <end position="511"/>
    </location>
</feature>
<dbReference type="InterPro" id="IPR038051">
    <property type="entry name" value="XRCC4-like_N_sf"/>
</dbReference>
<keyword evidence="4" id="KW-0539">Nucleus</keyword>
<comment type="caution">
    <text evidence="6">The sequence shown here is derived from an EMBL/GenBank/DDBJ whole genome shotgun (WGS) entry which is preliminary data.</text>
</comment>
<dbReference type="Proteomes" id="UP000812966">
    <property type="component" value="Unassembled WGS sequence"/>
</dbReference>
<sequence length="511" mass="55676">MDDLSTNQDLALRTRPWLAKTVGNQLYMLKYIFYESNAIFLATTLDKVYLEVLSPSRLLSRASASAKLTQADTESFSYKRASYSQNTNADSQNLDVAVQKCVASLDALFSPGEAWDDVDIELGESDTFYDLMLDISSDDFDWNIKFSKVDDSSALNMIRDHIVYPLTALSGCLMDRLGESSSGVAELQTAIDTSATTAVRRLTPLLKNTLNRPLLQTSMSRWTQVRQGAVTREPILEEYPTEAFSPVLRPAFGEAAMRESETPPPNSPDYRGDAPNFGNQANSPTLDLSPAQAQMSAELEMKSFSPSPLPRAVSSGDDEDANEATGSSDLEWNSDMTEPESDDEEATRKFELARDRTLARRARNAGVRTQGPPQDEIPDTPDQVEDSQVRLESTDVQTIPSPTPDSPPRSFEVRPTGRPKRKSTGSPGPTKRPRSTPPGKVEDTRTVLDQTESQKHEAALAMRNALHTGAGAGTMGTAPNNANSGTTASRARATGAAVGRGRGRGRGKSVW</sequence>
<protein>
    <submittedName>
        <fullName evidence="6">Uncharacterized protein</fullName>
    </submittedName>
</protein>
<proteinExistence type="predicted"/>
<feature type="compositionally biased region" description="Basic and acidic residues" evidence="5">
    <location>
        <begin position="440"/>
        <end position="458"/>
    </location>
</feature>
<comment type="subcellular location">
    <subcellularLocation>
        <location evidence="1">Nucleus</location>
    </subcellularLocation>
</comment>
<accession>A0A8K0NTU7</accession>
<feature type="compositionally biased region" description="Polar residues" evidence="5">
    <location>
        <begin position="277"/>
        <end position="295"/>
    </location>
</feature>
<keyword evidence="7" id="KW-1185">Reference proteome</keyword>
<dbReference type="GO" id="GO:0005634">
    <property type="term" value="C:nucleus"/>
    <property type="evidence" value="ECO:0007669"/>
    <property type="project" value="UniProtKB-SubCell"/>
</dbReference>
<name>A0A8K0NTU7_9TREE</name>
<keyword evidence="3" id="KW-0234">DNA repair</keyword>
<evidence type="ECO:0000256" key="5">
    <source>
        <dbReference type="SAM" id="MobiDB-lite"/>
    </source>
</evidence>
<dbReference type="Gene3D" id="2.170.210.10">
    <property type="entry name" value="DNA double-strand break repair and VJ recombination XRCC4, N-terminal"/>
    <property type="match status" value="1"/>
</dbReference>
<gene>
    <name evidence="6" type="ORF">FFLO_02631</name>
</gene>
<dbReference type="GO" id="GO:0006303">
    <property type="term" value="P:double-strand break repair via nonhomologous end joining"/>
    <property type="evidence" value="ECO:0007669"/>
    <property type="project" value="UniProtKB-ARBA"/>
</dbReference>
<reference evidence="6" key="1">
    <citation type="submission" date="2020-04" db="EMBL/GenBank/DDBJ databases">
        <title>Analysis of mating type loci in Filobasidium floriforme.</title>
        <authorList>
            <person name="Nowrousian M."/>
        </authorList>
    </citation>
    <scope>NUCLEOTIDE SEQUENCE</scope>
    <source>
        <strain evidence="6">CBS 6242</strain>
    </source>
</reference>
<evidence type="ECO:0000256" key="4">
    <source>
        <dbReference type="ARBA" id="ARBA00023242"/>
    </source>
</evidence>
<feature type="compositionally biased region" description="Acidic residues" evidence="5">
    <location>
        <begin position="376"/>
        <end position="385"/>
    </location>
</feature>
<keyword evidence="2" id="KW-0227">DNA damage</keyword>
<feature type="compositionally biased region" description="Low complexity" evidence="5">
    <location>
        <begin position="475"/>
        <end position="499"/>
    </location>
</feature>
<dbReference type="AlphaFoldDB" id="A0A8K0NTU7"/>
<feature type="region of interest" description="Disordered" evidence="5">
    <location>
        <begin position="256"/>
        <end position="511"/>
    </location>
</feature>
<evidence type="ECO:0000256" key="1">
    <source>
        <dbReference type="ARBA" id="ARBA00004123"/>
    </source>
</evidence>
<feature type="compositionally biased region" description="Polar residues" evidence="5">
    <location>
        <begin position="324"/>
        <end position="336"/>
    </location>
</feature>
<organism evidence="6 7">
    <name type="scientific">Filobasidium floriforme</name>
    <dbReference type="NCBI Taxonomy" id="5210"/>
    <lineage>
        <taxon>Eukaryota</taxon>
        <taxon>Fungi</taxon>
        <taxon>Dikarya</taxon>
        <taxon>Basidiomycota</taxon>
        <taxon>Agaricomycotina</taxon>
        <taxon>Tremellomycetes</taxon>
        <taxon>Filobasidiales</taxon>
        <taxon>Filobasidiaceae</taxon>
        <taxon>Filobasidium</taxon>
    </lineage>
</organism>
<dbReference type="EMBL" id="JABELV010000043">
    <property type="protein sequence ID" value="KAG7561902.1"/>
    <property type="molecule type" value="Genomic_DNA"/>
</dbReference>
<evidence type="ECO:0000313" key="6">
    <source>
        <dbReference type="EMBL" id="KAG7561902.1"/>
    </source>
</evidence>
<evidence type="ECO:0000256" key="2">
    <source>
        <dbReference type="ARBA" id="ARBA00022763"/>
    </source>
</evidence>
<feature type="compositionally biased region" description="Basic and acidic residues" evidence="5">
    <location>
        <begin position="346"/>
        <end position="358"/>
    </location>
</feature>
<evidence type="ECO:0000313" key="7">
    <source>
        <dbReference type="Proteomes" id="UP000812966"/>
    </source>
</evidence>